<proteinExistence type="predicted"/>
<name>A0A9E7E159_9CAUD</name>
<evidence type="ECO:0000313" key="2">
    <source>
        <dbReference type="Proteomes" id="UP001056608"/>
    </source>
</evidence>
<sequence length="63" mass="7252">MKAIKRRTAARSDIPDHPGLYYWTEWKCLVTVVMRGKGLFVTPPNGVEIKITPNIAGRFEKRH</sequence>
<keyword evidence="2" id="KW-1185">Reference proteome</keyword>
<organism evidence="1 2">
    <name type="scientific">Xanthomonas phage Pfeifenkraut</name>
    <dbReference type="NCBI Taxonomy" id="2939132"/>
    <lineage>
        <taxon>Viruses</taxon>
        <taxon>Duplodnaviria</taxon>
        <taxon>Heunggongvirae</taxon>
        <taxon>Uroviricota</taxon>
        <taxon>Caudoviricetes</taxon>
        <taxon>Stanbaylleyvirinae</taxon>
        <taxon>Shirevirus</taxon>
        <taxon>Shirevirus pfeifenkraut</taxon>
    </lineage>
</organism>
<dbReference type="EMBL" id="ON189044">
    <property type="protein sequence ID" value="URA06967.1"/>
    <property type="molecule type" value="Genomic_DNA"/>
</dbReference>
<reference evidence="1" key="1">
    <citation type="journal article" date="2022" name="Viruses">
        <title>Isolation of novel Xanthomonas phages for the plant pathogens X. translucens and X. campestris.</title>
        <authorList>
            <person name="Erdrich S.H."/>
            <person name="Sharma V."/>
            <person name="Schurr U."/>
            <person name="Arsova B."/>
            <person name="Frunzke J."/>
        </authorList>
    </citation>
    <scope>NUCLEOTIDE SEQUENCE</scope>
</reference>
<gene>
    <name evidence="1" type="ORF">Pfeifenkraut_BL30071</name>
</gene>
<accession>A0A9E7E159</accession>
<protein>
    <submittedName>
        <fullName evidence="1">Uncharacterized protein</fullName>
    </submittedName>
</protein>
<dbReference type="Proteomes" id="UP001056608">
    <property type="component" value="Segment"/>
</dbReference>
<evidence type="ECO:0000313" key="1">
    <source>
        <dbReference type="EMBL" id="URA06967.1"/>
    </source>
</evidence>